<accession>A0AAD9QYH8</accession>
<feature type="region of interest" description="Disordered" evidence="3">
    <location>
        <begin position="99"/>
        <end position="180"/>
    </location>
</feature>
<name>A0AAD9QYH8_ACRCE</name>
<keyword evidence="2" id="KW-0802">TPR repeat</keyword>
<dbReference type="GO" id="GO:0034080">
    <property type="term" value="P:CENP-A containing chromatin assembly"/>
    <property type="evidence" value="ECO:0007669"/>
    <property type="project" value="TreeGrafter"/>
</dbReference>
<dbReference type="AlphaFoldDB" id="A0AAD9QYH8"/>
<keyword evidence="1" id="KW-0677">Repeat</keyword>
<proteinExistence type="predicted"/>
<evidence type="ECO:0000256" key="3">
    <source>
        <dbReference type="SAM" id="MobiDB-lite"/>
    </source>
</evidence>
<gene>
    <name evidence="4" type="ORF">P5673_005515</name>
</gene>
<feature type="compositionally biased region" description="Basic and acidic residues" evidence="3">
    <location>
        <begin position="161"/>
        <end position="180"/>
    </location>
</feature>
<evidence type="ECO:0000256" key="1">
    <source>
        <dbReference type="ARBA" id="ARBA00022737"/>
    </source>
</evidence>
<dbReference type="GO" id="GO:0006335">
    <property type="term" value="P:DNA replication-dependent chromatin assembly"/>
    <property type="evidence" value="ECO:0007669"/>
    <property type="project" value="TreeGrafter"/>
</dbReference>
<dbReference type="GO" id="GO:0005654">
    <property type="term" value="C:nucleoplasm"/>
    <property type="evidence" value="ECO:0007669"/>
    <property type="project" value="TreeGrafter"/>
</dbReference>
<dbReference type="GO" id="GO:0042393">
    <property type="term" value="F:histone binding"/>
    <property type="evidence" value="ECO:0007669"/>
    <property type="project" value="TreeGrafter"/>
</dbReference>
<feature type="compositionally biased region" description="Polar residues" evidence="3">
    <location>
        <begin position="105"/>
        <end position="114"/>
    </location>
</feature>
<organism evidence="4 5">
    <name type="scientific">Acropora cervicornis</name>
    <name type="common">Staghorn coral</name>
    <dbReference type="NCBI Taxonomy" id="6130"/>
    <lineage>
        <taxon>Eukaryota</taxon>
        <taxon>Metazoa</taxon>
        <taxon>Cnidaria</taxon>
        <taxon>Anthozoa</taxon>
        <taxon>Hexacorallia</taxon>
        <taxon>Scleractinia</taxon>
        <taxon>Astrocoeniina</taxon>
        <taxon>Acroporidae</taxon>
        <taxon>Acropora</taxon>
    </lineage>
</organism>
<dbReference type="Proteomes" id="UP001249851">
    <property type="component" value="Unassembled WGS sequence"/>
</dbReference>
<comment type="caution">
    <text evidence="4">The sequence shown here is derived from an EMBL/GenBank/DDBJ whole genome shotgun (WGS) entry which is preliminary data.</text>
</comment>
<dbReference type="InterPro" id="IPR051730">
    <property type="entry name" value="NASP-like"/>
</dbReference>
<dbReference type="EMBL" id="JARQWQ010000009">
    <property type="protein sequence ID" value="KAK2569682.1"/>
    <property type="molecule type" value="Genomic_DNA"/>
</dbReference>
<reference evidence="4" key="1">
    <citation type="journal article" date="2023" name="G3 (Bethesda)">
        <title>Whole genome assembly and annotation of the endangered Caribbean coral Acropora cervicornis.</title>
        <authorList>
            <person name="Selwyn J.D."/>
            <person name="Vollmer S.V."/>
        </authorList>
    </citation>
    <scope>NUCLEOTIDE SEQUENCE</scope>
    <source>
        <strain evidence="4">K2</strain>
    </source>
</reference>
<evidence type="ECO:0000256" key="2">
    <source>
        <dbReference type="ARBA" id="ARBA00022803"/>
    </source>
</evidence>
<evidence type="ECO:0000313" key="4">
    <source>
        <dbReference type="EMBL" id="KAK2569682.1"/>
    </source>
</evidence>
<dbReference type="PANTHER" id="PTHR15081:SF1">
    <property type="entry name" value="NUCLEAR AUTOANTIGENIC SPERM PROTEIN"/>
    <property type="match status" value="1"/>
</dbReference>
<dbReference type="PANTHER" id="PTHR15081">
    <property type="entry name" value="NUCLEAR AUTOANTIGENIC SPERM PROTEIN NASP -RELATED"/>
    <property type="match status" value="1"/>
</dbReference>
<evidence type="ECO:0000313" key="5">
    <source>
        <dbReference type="Proteomes" id="UP001249851"/>
    </source>
</evidence>
<keyword evidence="5" id="KW-1185">Reference proteome</keyword>
<protein>
    <submittedName>
        <fullName evidence="4">Protein HGV2</fullName>
    </submittedName>
</protein>
<reference evidence="4" key="2">
    <citation type="journal article" date="2023" name="Science">
        <title>Genomic signatures of disease resistance in endangered staghorn corals.</title>
        <authorList>
            <person name="Vollmer S.V."/>
            <person name="Selwyn J.D."/>
            <person name="Despard B.A."/>
            <person name="Roesel C.L."/>
        </authorList>
    </citation>
    <scope>NUCLEOTIDE SEQUENCE</scope>
    <source>
        <strain evidence="4">K2</strain>
    </source>
</reference>
<sequence>MVLFAYSLGLAYSLQPSYTKAKEFYSKALAVIELKTSKLEARLAESKDKGKGKATDDDPFVVDRKELEELQNLYPEIKARVDDAQEMINSAANQLMSMTEEGFGSSKQGSSDAPVNTIPIKKTTTAQPVNDVSHLVRRKRKPEEESGDSTSGETQIPLKKARQDEEQAASEMKENGHAKS</sequence>